<name>A0A3L6E565_MAIZE</name>
<organism evidence="1">
    <name type="scientific">Zea mays</name>
    <name type="common">Maize</name>
    <dbReference type="NCBI Taxonomy" id="4577"/>
    <lineage>
        <taxon>Eukaryota</taxon>
        <taxon>Viridiplantae</taxon>
        <taxon>Streptophyta</taxon>
        <taxon>Embryophyta</taxon>
        <taxon>Tracheophyta</taxon>
        <taxon>Spermatophyta</taxon>
        <taxon>Magnoliopsida</taxon>
        <taxon>Liliopsida</taxon>
        <taxon>Poales</taxon>
        <taxon>Poaceae</taxon>
        <taxon>PACMAD clade</taxon>
        <taxon>Panicoideae</taxon>
        <taxon>Andropogonodae</taxon>
        <taxon>Andropogoneae</taxon>
        <taxon>Tripsacinae</taxon>
        <taxon>Zea</taxon>
    </lineage>
</organism>
<proteinExistence type="predicted"/>
<reference evidence="1" key="1">
    <citation type="journal article" date="2018" name="Nat. Genet.">
        <title>Extensive intraspecific gene order and gene structural variations between Mo17 and other maize genomes.</title>
        <authorList>
            <person name="Sun S."/>
            <person name="Zhou Y."/>
            <person name="Chen J."/>
            <person name="Shi J."/>
            <person name="Zhao H."/>
            <person name="Zhao H."/>
            <person name="Song W."/>
            <person name="Zhang M."/>
            <person name="Cui Y."/>
            <person name="Dong X."/>
            <person name="Liu H."/>
            <person name="Ma X."/>
            <person name="Jiao Y."/>
            <person name="Wang B."/>
            <person name="Wei X."/>
            <person name="Stein J.C."/>
            <person name="Glaubitz J.C."/>
            <person name="Lu F."/>
            <person name="Yu G."/>
            <person name="Liang C."/>
            <person name="Fengler K."/>
            <person name="Li B."/>
            <person name="Rafalski A."/>
            <person name="Schnable P.S."/>
            <person name="Ware D.H."/>
            <person name="Buckler E.S."/>
            <person name="Lai J."/>
        </authorList>
    </citation>
    <scope>NUCLEOTIDE SEQUENCE [LARGE SCALE GENOMIC DNA]</scope>
    <source>
        <tissue evidence="1">Seedling</tissue>
    </source>
</reference>
<gene>
    <name evidence="1" type="ORF">Zm00014a_014030</name>
</gene>
<evidence type="ECO:0000313" key="1">
    <source>
        <dbReference type="EMBL" id="PWZ15628.1"/>
    </source>
</evidence>
<sequence length="92" mass="10790">MHKTIHFSRRHLSMHSPTHNPHFKNLFSQQTTHQIKSCSPIANAILPMRITETFYTHPFKIINRVDRERHASAHHKHTQSTFVRTMAIPICA</sequence>
<protein>
    <submittedName>
        <fullName evidence="1">Uncharacterized protein</fullName>
    </submittedName>
</protein>
<dbReference type="AlphaFoldDB" id="A0A3L6E565"/>
<comment type="caution">
    <text evidence="1">The sequence shown here is derived from an EMBL/GenBank/DDBJ whole genome shotgun (WGS) entry which is preliminary data.</text>
</comment>
<accession>A0A3L6E565</accession>
<dbReference type="EMBL" id="NCVQ01000008">
    <property type="protein sequence ID" value="PWZ15628.1"/>
    <property type="molecule type" value="Genomic_DNA"/>
</dbReference>
<dbReference type="Proteomes" id="UP000251960">
    <property type="component" value="Chromosome 7"/>
</dbReference>